<sequence length="200" mass="22022">MQSQLKWLFNHPVSGRSSDEGLPIPVFAVWLTFYQATKSPLRRRAFNQSLAGDLLESSSLGDDFMHPKNTTDETPNQHPPALTGVCQLDGGLAAIFTQDQRAVVVGLLIAERNHASRWWTYLSEMRLHGQLPGWVADQEVGRHVDYDRWVGDCQATNHKLLGFEGHLNNYGGTGLSIIDLEGRAPQKSTSPVRGAGGDAC</sequence>
<evidence type="ECO:0000256" key="1">
    <source>
        <dbReference type="SAM" id="MobiDB-lite"/>
    </source>
</evidence>
<reference evidence="2 3" key="1">
    <citation type="submission" date="2020-07" db="EMBL/GenBank/DDBJ databases">
        <title>Diversity of carbapenemase encoding genes among Pseudomonas putida group clinical isolates in a tertiary Brazilian hospital.</title>
        <authorList>
            <person name="Alberto-Lei F."/>
            <person name="Nodari C.S."/>
            <person name="Streling A.P."/>
            <person name="Paulino J.T."/>
            <person name="Bessa-Neto F.O."/>
            <person name="Cayo R."/>
            <person name="Gales A.C."/>
        </authorList>
    </citation>
    <scope>NUCLEOTIDE SEQUENCE [LARGE SCALE GENOMIC DNA]</scope>
    <source>
        <strain evidence="2 3">11213</strain>
    </source>
</reference>
<evidence type="ECO:0000313" key="2">
    <source>
        <dbReference type="EMBL" id="MBA6150796.1"/>
    </source>
</evidence>
<dbReference type="EMBL" id="JACGDA010000086">
    <property type="protein sequence ID" value="MBA6150796.1"/>
    <property type="molecule type" value="Genomic_DNA"/>
</dbReference>
<organism evidence="2 3">
    <name type="scientific">Pseudomonas juntendi</name>
    <dbReference type="NCBI Taxonomy" id="2666183"/>
    <lineage>
        <taxon>Bacteria</taxon>
        <taxon>Pseudomonadati</taxon>
        <taxon>Pseudomonadota</taxon>
        <taxon>Gammaproteobacteria</taxon>
        <taxon>Pseudomonadales</taxon>
        <taxon>Pseudomonadaceae</taxon>
        <taxon>Pseudomonas</taxon>
    </lineage>
</organism>
<evidence type="ECO:0000313" key="3">
    <source>
        <dbReference type="Proteomes" id="UP000577346"/>
    </source>
</evidence>
<comment type="caution">
    <text evidence="2">The sequence shown here is derived from an EMBL/GenBank/DDBJ whole genome shotgun (WGS) entry which is preliminary data.</text>
</comment>
<accession>A0A7W2M176</accession>
<gene>
    <name evidence="2" type="ORF">H4C15_25425</name>
</gene>
<dbReference type="AlphaFoldDB" id="A0A7W2M176"/>
<feature type="region of interest" description="Disordered" evidence="1">
    <location>
        <begin position="62"/>
        <end position="82"/>
    </location>
</feature>
<dbReference type="RefSeq" id="WP_157050325.1">
    <property type="nucleotide sequence ID" value="NZ_JACGDA010000086.1"/>
</dbReference>
<name>A0A7W2M176_9PSED</name>
<protein>
    <submittedName>
        <fullName evidence="2">Uncharacterized protein</fullName>
    </submittedName>
</protein>
<proteinExistence type="predicted"/>
<dbReference type="Proteomes" id="UP000577346">
    <property type="component" value="Unassembled WGS sequence"/>
</dbReference>